<evidence type="ECO:0000313" key="3">
    <source>
        <dbReference type="Proteomes" id="UP000823936"/>
    </source>
</evidence>
<keyword evidence="1" id="KW-0732">Signal</keyword>
<dbReference type="Proteomes" id="UP000823936">
    <property type="component" value="Unassembled WGS sequence"/>
</dbReference>
<organism evidence="2 3">
    <name type="scientific">Candidatus Ornithospirochaeta avicola</name>
    <dbReference type="NCBI Taxonomy" id="2840896"/>
    <lineage>
        <taxon>Bacteria</taxon>
        <taxon>Pseudomonadati</taxon>
        <taxon>Spirochaetota</taxon>
        <taxon>Spirochaetia</taxon>
        <taxon>Spirochaetales</taxon>
        <taxon>Spirochaetaceae</taxon>
        <taxon>Spirochaetaceae incertae sedis</taxon>
        <taxon>Candidatus Ornithospirochaeta</taxon>
    </lineage>
</organism>
<evidence type="ECO:0000256" key="1">
    <source>
        <dbReference type="SAM" id="SignalP"/>
    </source>
</evidence>
<protein>
    <submittedName>
        <fullName evidence="2">Uncharacterized protein</fullName>
    </submittedName>
</protein>
<name>A0A9D1PSC7_9SPIO</name>
<feature type="signal peptide" evidence="1">
    <location>
        <begin position="1"/>
        <end position="22"/>
    </location>
</feature>
<feature type="chain" id="PRO_5038629411" evidence="1">
    <location>
        <begin position="23"/>
        <end position="259"/>
    </location>
</feature>
<reference evidence="2" key="2">
    <citation type="submission" date="2021-04" db="EMBL/GenBank/DDBJ databases">
        <authorList>
            <person name="Gilroy R."/>
        </authorList>
    </citation>
    <scope>NUCLEOTIDE SEQUENCE</scope>
    <source>
        <strain evidence="2">Gambia11-129</strain>
    </source>
</reference>
<gene>
    <name evidence="2" type="ORF">IAB12_00385</name>
</gene>
<reference evidence="2" key="1">
    <citation type="journal article" date="2021" name="PeerJ">
        <title>Extensive microbial diversity within the chicken gut microbiome revealed by metagenomics and culture.</title>
        <authorList>
            <person name="Gilroy R."/>
            <person name="Ravi A."/>
            <person name="Getino M."/>
            <person name="Pursley I."/>
            <person name="Horton D.L."/>
            <person name="Alikhan N.F."/>
            <person name="Baker D."/>
            <person name="Gharbi K."/>
            <person name="Hall N."/>
            <person name="Watson M."/>
            <person name="Adriaenssens E.M."/>
            <person name="Foster-Nyarko E."/>
            <person name="Jarju S."/>
            <person name="Secka A."/>
            <person name="Antonio M."/>
            <person name="Oren A."/>
            <person name="Chaudhuri R.R."/>
            <person name="La Ragione R."/>
            <person name="Hildebrand F."/>
            <person name="Pallen M.J."/>
        </authorList>
    </citation>
    <scope>NUCLEOTIDE SEQUENCE</scope>
    <source>
        <strain evidence="2">Gambia11-129</strain>
    </source>
</reference>
<dbReference type="PROSITE" id="PS51257">
    <property type="entry name" value="PROKAR_LIPOPROTEIN"/>
    <property type="match status" value="1"/>
</dbReference>
<sequence>MRKLLIFLLLPLFLFISCNDDADYEDLFSEKRYQDLITKAEEMLASTLDEEALYYKARSHYYLNENEEASSSALLFSLVFDDDSEYYHHALRIVLNTRDDEYAIKAARKLIDDDKITKNNRIRYYQVLVKNGINEEADEVYSTLLGLLNEKEMLYLMLSCMPDSTKIITALENYYAEYGLDDYMISSLETLIPVFIKRSDISIAYALISNLSSKIDTPELLLTLGDFFYAAKERNKAFYFWSLAEEDYPLQAGLRMRDY</sequence>
<accession>A0A9D1PSC7</accession>
<evidence type="ECO:0000313" key="2">
    <source>
        <dbReference type="EMBL" id="HIV98225.1"/>
    </source>
</evidence>
<comment type="caution">
    <text evidence="2">The sequence shown here is derived from an EMBL/GenBank/DDBJ whole genome shotgun (WGS) entry which is preliminary data.</text>
</comment>
<dbReference type="EMBL" id="DXHU01000002">
    <property type="protein sequence ID" value="HIV98225.1"/>
    <property type="molecule type" value="Genomic_DNA"/>
</dbReference>
<proteinExistence type="predicted"/>
<dbReference type="AlphaFoldDB" id="A0A9D1PSC7"/>